<dbReference type="Proteomes" id="UP001140230">
    <property type="component" value="Unassembled WGS sequence"/>
</dbReference>
<dbReference type="InterPro" id="IPR007039">
    <property type="entry name" value="TrbC/VirB2"/>
</dbReference>
<keyword evidence="1" id="KW-0472">Membrane</keyword>
<keyword evidence="1" id="KW-1133">Transmembrane helix</keyword>
<name>A0A9X4H853_9XANT</name>
<comment type="caution">
    <text evidence="3">The sequence shown here is derived from an EMBL/GenBank/DDBJ whole genome shotgun (WGS) entry which is preliminary data.</text>
</comment>
<proteinExistence type="predicted"/>
<dbReference type="AlphaFoldDB" id="A0A9X4H853"/>
<dbReference type="RefSeq" id="WP_095575453.1">
    <property type="nucleotide sequence ID" value="NZ_CP168173.1"/>
</dbReference>
<dbReference type="GeneID" id="55515341"/>
<accession>A0A9X4H853</accession>
<evidence type="ECO:0000256" key="2">
    <source>
        <dbReference type="SAM" id="SignalP"/>
    </source>
</evidence>
<evidence type="ECO:0000313" key="3">
    <source>
        <dbReference type="EMBL" id="MDC8640794.1"/>
    </source>
</evidence>
<keyword evidence="1" id="KW-0812">Transmembrane</keyword>
<keyword evidence="2" id="KW-0732">Signal</keyword>
<feature type="transmembrane region" description="Helical" evidence="1">
    <location>
        <begin position="71"/>
        <end position="94"/>
    </location>
</feature>
<feature type="signal peptide" evidence="2">
    <location>
        <begin position="1"/>
        <end position="26"/>
    </location>
</feature>
<dbReference type="Pfam" id="PF04956">
    <property type="entry name" value="TrbC"/>
    <property type="match status" value="1"/>
</dbReference>
<feature type="chain" id="PRO_5040794431" evidence="2">
    <location>
        <begin position="27"/>
        <end position="96"/>
    </location>
</feature>
<feature type="transmembrane region" description="Helical" evidence="1">
    <location>
        <begin position="42"/>
        <end position="64"/>
    </location>
</feature>
<evidence type="ECO:0000256" key="1">
    <source>
        <dbReference type="SAM" id="Phobius"/>
    </source>
</evidence>
<reference evidence="3" key="1">
    <citation type="journal article" date="2022" name="Phytopathology">
        <title>Whole genome sequencing-based tracing of a 2022 introduction and outbreak of Xanthomonas hortorum pv. pelargonii.</title>
        <authorList>
            <person name="Iruegas Bocardo F."/>
            <person name="Weisberg A.J."/>
            <person name="Riutta E.R."/>
            <person name="Kilday K.B."/>
            <person name="Bonkowski J.C."/>
            <person name="Creswell T.C."/>
            <person name="Daughtrey M."/>
            <person name="Rane K.K."/>
            <person name="Grunwald N.J."/>
            <person name="Chang J.H."/>
            <person name="Putnam M."/>
        </authorList>
    </citation>
    <scope>NUCLEOTIDE SEQUENCE</scope>
    <source>
        <strain evidence="3">22-338</strain>
    </source>
</reference>
<protein>
    <submittedName>
        <fullName evidence="3">TrbC/VirB2 family protein</fullName>
    </submittedName>
</protein>
<reference evidence="3" key="2">
    <citation type="submission" date="2022-08" db="EMBL/GenBank/DDBJ databases">
        <authorList>
            <person name="Iruegas-Bocardo F."/>
            <person name="Weisberg A.J."/>
            <person name="Riutta E.R."/>
            <person name="Kilday K."/>
            <person name="Bonkowski J.C."/>
            <person name="Creswell T."/>
            <person name="Daughtrey M.L."/>
            <person name="Rane K."/>
            <person name="Grunwald N.J."/>
            <person name="Chang J.H."/>
            <person name="Putnam M.L."/>
        </authorList>
    </citation>
    <scope>NUCLEOTIDE SEQUENCE</scope>
    <source>
        <strain evidence="3">22-338</strain>
    </source>
</reference>
<dbReference type="EMBL" id="JANWTP010000186">
    <property type="protein sequence ID" value="MDC8640794.1"/>
    <property type="molecule type" value="Genomic_DNA"/>
</dbReference>
<organism evidence="3 4">
    <name type="scientific">Xanthomonas hortorum pv. hederae</name>
    <dbReference type="NCBI Taxonomy" id="453603"/>
    <lineage>
        <taxon>Bacteria</taxon>
        <taxon>Pseudomonadati</taxon>
        <taxon>Pseudomonadota</taxon>
        <taxon>Gammaproteobacteria</taxon>
        <taxon>Lysobacterales</taxon>
        <taxon>Lysobacteraceae</taxon>
        <taxon>Xanthomonas</taxon>
    </lineage>
</organism>
<evidence type="ECO:0000313" key="4">
    <source>
        <dbReference type="Proteomes" id="UP001140230"/>
    </source>
</evidence>
<gene>
    <name evidence="3" type="ORF">NY667_24220</name>
</gene>
<sequence>MNAIKKYGTTAVAFGLLAMLSTAAQAQGVDTGAASMNAIRTWLMTWIPIAATILVIVCFLAYMAHLLRQEFAVRMVIGLIGIGSASYIVGLFGLGS</sequence>